<dbReference type="Proteomes" id="UP000691718">
    <property type="component" value="Unassembled WGS sequence"/>
</dbReference>
<dbReference type="EMBL" id="CAJQZP010000541">
    <property type="protein sequence ID" value="CAG4967154.1"/>
    <property type="molecule type" value="Genomic_DNA"/>
</dbReference>
<dbReference type="AlphaFoldDB" id="A0A8S3WLE1"/>
<name>A0A8S3WLE1_PARAO</name>
<evidence type="ECO:0000313" key="2">
    <source>
        <dbReference type="Proteomes" id="UP000691718"/>
    </source>
</evidence>
<dbReference type="OrthoDB" id="8120565at2759"/>
<keyword evidence="2" id="KW-1185">Reference proteome</keyword>
<accession>A0A8S3WLE1</accession>
<reference evidence="1" key="1">
    <citation type="submission" date="2021-04" db="EMBL/GenBank/DDBJ databases">
        <authorList>
            <person name="Tunstrom K."/>
        </authorList>
    </citation>
    <scope>NUCLEOTIDE SEQUENCE</scope>
</reference>
<gene>
    <name evidence="1" type="ORF">PAPOLLO_LOCUS7736</name>
</gene>
<organism evidence="1 2">
    <name type="scientific">Parnassius apollo</name>
    <name type="common">Apollo butterfly</name>
    <name type="synonym">Papilio apollo</name>
    <dbReference type="NCBI Taxonomy" id="110799"/>
    <lineage>
        <taxon>Eukaryota</taxon>
        <taxon>Metazoa</taxon>
        <taxon>Ecdysozoa</taxon>
        <taxon>Arthropoda</taxon>
        <taxon>Hexapoda</taxon>
        <taxon>Insecta</taxon>
        <taxon>Pterygota</taxon>
        <taxon>Neoptera</taxon>
        <taxon>Endopterygota</taxon>
        <taxon>Lepidoptera</taxon>
        <taxon>Glossata</taxon>
        <taxon>Ditrysia</taxon>
        <taxon>Papilionoidea</taxon>
        <taxon>Papilionidae</taxon>
        <taxon>Parnassiinae</taxon>
        <taxon>Parnassini</taxon>
        <taxon>Parnassius</taxon>
        <taxon>Parnassius</taxon>
    </lineage>
</organism>
<comment type="caution">
    <text evidence="1">The sequence shown here is derived from an EMBL/GenBank/DDBJ whole genome shotgun (WGS) entry which is preliminary data.</text>
</comment>
<protein>
    <submittedName>
        <fullName evidence="1">(apollo) hypothetical protein</fullName>
    </submittedName>
</protein>
<sequence length="137" mass="16031">MANKIELSLIKYHLHSFQITTDAATRKILVKVHLSESELYHNRHEHSMAVPNPREAQKCHGNASVSSYYRGRGILDCISWKYMLCIFKLLSRHVTGFHRQKILRDTDFRAKDNRMLSLHLRNGRLDADTGPCFDWHD</sequence>
<evidence type="ECO:0000313" key="1">
    <source>
        <dbReference type="EMBL" id="CAG4967154.1"/>
    </source>
</evidence>
<proteinExistence type="predicted"/>